<feature type="transmembrane region" description="Helical" evidence="2">
    <location>
        <begin position="176"/>
        <end position="196"/>
    </location>
</feature>
<keyword evidence="4" id="KW-1185">Reference proteome</keyword>
<evidence type="ECO:0000313" key="3">
    <source>
        <dbReference type="EMBL" id="MEA5391056.1"/>
    </source>
</evidence>
<feature type="transmembrane region" description="Helical" evidence="2">
    <location>
        <begin position="94"/>
        <end position="114"/>
    </location>
</feature>
<feature type="transmembrane region" description="Helical" evidence="2">
    <location>
        <begin position="17"/>
        <end position="34"/>
    </location>
</feature>
<reference evidence="3 4" key="1">
    <citation type="submission" date="2023-12" db="EMBL/GenBank/DDBJ databases">
        <title>Baltic Sea Cyanobacteria.</title>
        <authorList>
            <person name="Delbaje E."/>
            <person name="Fewer D.P."/>
            <person name="Shishido T.K."/>
        </authorList>
    </citation>
    <scope>NUCLEOTIDE SEQUENCE [LARGE SCALE GENOMIC DNA]</scope>
    <source>
        <strain evidence="3 4">UHCC 0139</strain>
    </source>
</reference>
<organism evidence="3 4">
    <name type="scientific">Cyanobium gracile UHCC 0139</name>
    <dbReference type="NCBI Taxonomy" id="3110308"/>
    <lineage>
        <taxon>Bacteria</taxon>
        <taxon>Bacillati</taxon>
        <taxon>Cyanobacteriota</taxon>
        <taxon>Cyanophyceae</taxon>
        <taxon>Synechococcales</taxon>
        <taxon>Prochlorococcaceae</taxon>
        <taxon>Cyanobium</taxon>
    </lineage>
</organism>
<feature type="transmembrane region" description="Helical" evidence="2">
    <location>
        <begin position="126"/>
        <end position="156"/>
    </location>
</feature>
<feature type="transmembrane region" description="Helical" evidence="2">
    <location>
        <begin position="208"/>
        <end position="229"/>
    </location>
</feature>
<keyword evidence="2" id="KW-0472">Membrane</keyword>
<name>A0ABU5RTI1_9CYAN</name>
<dbReference type="Proteomes" id="UP001304461">
    <property type="component" value="Unassembled WGS sequence"/>
</dbReference>
<evidence type="ECO:0000256" key="2">
    <source>
        <dbReference type="SAM" id="Phobius"/>
    </source>
</evidence>
<proteinExistence type="predicted"/>
<accession>A0ABU5RTI1</accession>
<feature type="transmembrane region" description="Helical" evidence="2">
    <location>
        <begin position="69"/>
        <end position="88"/>
    </location>
</feature>
<evidence type="ECO:0000313" key="4">
    <source>
        <dbReference type="Proteomes" id="UP001304461"/>
    </source>
</evidence>
<keyword evidence="2" id="KW-1133">Transmembrane helix</keyword>
<gene>
    <name evidence="3" type="ORF">VB738_07245</name>
</gene>
<comment type="caution">
    <text evidence="3">The sequence shown here is derived from an EMBL/GenBank/DDBJ whole genome shotgun (WGS) entry which is preliminary data.</text>
</comment>
<dbReference type="RefSeq" id="WP_323305099.1">
    <property type="nucleotide sequence ID" value="NZ_JAYGHX010000003.1"/>
</dbReference>
<feature type="compositionally biased region" description="Basic and acidic residues" evidence="1">
    <location>
        <begin position="247"/>
        <end position="257"/>
    </location>
</feature>
<feature type="region of interest" description="Disordered" evidence="1">
    <location>
        <begin position="238"/>
        <end position="257"/>
    </location>
</feature>
<protein>
    <submittedName>
        <fullName evidence="3">Uncharacterized protein</fullName>
    </submittedName>
</protein>
<keyword evidence="2" id="KW-0812">Transmembrane</keyword>
<evidence type="ECO:0000256" key="1">
    <source>
        <dbReference type="SAM" id="MobiDB-lite"/>
    </source>
</evidence>
<dbReference type="EMBL" id="JAYGHX010000003">
    <property type="protein sequence ID" value="MEA5391056.1"/>
    <property type="molecule type" value="Genomic_DNA"/>
</dbReference>
<feature type="transmembrane region" description="Helical" evidence="2">
    <location>
        <begin position="40"/>
        <end position="57"/>
    </location>
</feature>
<sequence length="257" mass="27954">MPFTHEQIQRLRHRHRGYILTLATEVLLILMLPFCQSHVWLLSVLLIGLAVVLVMTVTRYSPLVSTRPVLYGLCGLALALEGVWHLALAFDPPLGRLVTVPHVIAWLLFFLVALMRKVKTLVREPFVTLAVVMGATSGYLLVGIAGGVMLVALWVLHPGAFDLSALPVLQDLNADAVAMAPALMAASFTILTSVGSEVLRSSDVTGQVITVVITISGQLYIAILIALILGRFHSRPPRGRPLPPSRSHGEDRQPSSR</sequence>